<organism evidence="2 3">
    <name type="scientific">Plectus sambesii</name>
    <dbReference type="NCBI Taxonomy" id="2011161"/>
    <lineage>
        <taxon>Eukaryota</taxon>
        <taxon>Metazoa</taxon>
        <taxon>Ecdysozoa</taxon>
        <taxon>Nematoda</taxon>
        <taxon>Chromadorea</taxon>
        <taxon>Plectida</taxon>
        <taxon>Plectina</taxon>
        <taxon>Plectoidea</taxon>
        <taxon>Plectidae</taxon>
        <taxon>Plectus</taxon>
    </lineage>
</organism>
<dbReference type="Proteomes" id="UP000887566">
    <property type="component" value="Unplaced"/>
</dbReference>
<accession>A0A914W1N3</accession>
<dbReference type="WBParaSite" id="PSAMB.scaffold297size58470.g4305.t1">
    <property type="protein sequence ID" value="PSAMB.scaffold297size58470.g4305.t1"/>
    <property type="gene ID" value="PSAMB.scaffold297size58470.g4305"/>
</dbReference>
<sequence length="86" mass="8077">MSTNKSLLTILIVVLAVAPTVEGGPALAVGCVAACNAGAVACYASAGLVFGTITAGVGTPIAAVLCNLAQGTCMAACAASVIAPTP</sequence>
<reference evidence="3" key="1">
    <citation type="submission" date="2022-11" db="UniProtKB">
        <authorList>
            <consortium name="WormBaseParasite"/>
        </authorList>
    </citation>
    <scope>IDENTIFICATION</scope>
</reference>
<evidence type="ECO:0000313" key="3">
    <source>
        <dbReference type="WBParaSite" id="PSAMB.scaffold297size58470.g4305.t1"/>
    </source>
</evidence>
<name>A0A914W1N3_9BILA</name>
<feature type="signal peptide" evidence="1">
    <location>
        <begin position="1"/>
        <end position="23"/>
    </location>
</feature>
<protein>
    <submittedName>
        <fullName evidence="3">Cysteine-rich protein</fullName>
    </submittedName>
</protein>
<evidence type="ECO:0000313" key="2">
    <source>
        <dbReference type="Proteomes" id="UP000887566"/>
    </source>
</evidence>
<dbReference type="PANTHER" id="PTHR37475:SF1">
    <property type="entry name" value="ZYGOTE-SPECIFIC PROTEIN"/>
    <property type="match status" value="1"/>
</dbReference>
<dbReference type="AlphaFoldDB" id="A0A914W1N3"/>
<proteinExistence type="predicted"/>
<evidence type="ECO:0000256" key="1">
    <source>
        <dbReference type="SAM" id="SignalP"/>
    </source>
</evidence>
<keyword evidence="2" id="KW-1185">Reference proteome</keyword>
<dbReference type="PANTHER" id="PTHR37475">
    <property type="entry name" value="ZYGOTE-SPECIFIC CLASS V COPY B GENE PROTEIN"/>
    <property type="match status" value="1"/>
</dbReference>
<feature type="chain" id="PRO_5037517521" evidence="1">
    <location>
        <begin position="24"/>
        <end position="86"/>
    </location>
</feature>
<keyword evidence="1" id="KW-0732">Signal</keyword>